<evidence type="ECO:0000313" key="3">
    <source>
        <dbReference type="Proteomes" id="UP000250991"/>
    </source>
</evidence>
<dbReference type="SUPFAM" id="SSF49354">
    <property type="entry name" value="PapD-like"/>
    <property type="match status" value="1"/>
</dbReference>
<dbReference type="AlphaFoldDB" id="A0A2X3M5L4"/>
<organism evidence="2 3">
    <name type="scientific">Escherichia coli</name>
    <dbReference type="NCBI Taxonomy" id="562"/>
    <lineage>
        <taxon>Bacteria</taxon>
        <taxon>Pseudomonadati</taxon>
        <taxon>Pseudomonadota</taxon>
        <taxon>Gammaproteobacteria</taxon>
        <taxon>Enterobacterales</taxon>
        <taxon>Enterobacteriaceae</taxon>
        <taxon>Escherichia</taxon>
    </lineage>
</organism>
<evidence type="ECO:0000256" key="1">
    <source>
        <dbReference type="SAM" id="SignalP"/>
    </source>
</evidence>
<evidence type="ECO:0000313" key="2">
    <source>
        <dbReference type="EMBL" id="SQD06569.1"/>
    </source>
</evidence>
<dbReference type="InterPro" id="IPR013783">
    <property type="entry name" value="Ig-like_fold"/>
</dbReference>
<reference evidence="2 3" key="1">
    <citation type="submission" date="2018-06" db="EMBL/GenBank/DDBJ databases">
        <authorList>
            <consortium name="Pathogen Informatics"/>
            <person name="Doyle S."/>
        </authorList>
    </citation>
    <scope>NUCLEOTIDE SEQUENCE [LARGE SCALE GENOMIC DNA]</scope>
    <source>
        <strain evidence="2 3">NCTC8009</strain>
    </source>
</reference>
<sequence length="296" mass="33484">MFRRRGVTLTKALLTAVCMLATPLTQAISVGNLTFSLPSETDFVSKRVVNNNKSARIYRIAISAIDSPGSSELRTRPVDGELLFAPRQLALQAGESEYFKFYYHGPRDNRERYYRVSFREVPTRNQTRRSPTGGEVSTEPVVVMDTILVVRPRQVQFKWSFDKVTGTVSNTGNTWFKLLIKPECDSTEEEGDAWYLRPETWFISLSYVSRGIIIWSITTNSLRLAIPVRLSPLRRTKTYPSVEGRIPPQSPKNRLNDVEAIVNITCNDGLSHMHTIVFRRHGKVSGSLLTSGLITN</sequence>
<keyword evidence="1" id="KW-0732">Signal</keyword>
<proteinExistence type="predicted"/>
<dbReference type="STRING" id="585034.ECIAI1_0290"/>
<accession>A0A2X3M5L4</accession>
<feature type="signal peptide" evidence="1">
    <location>
        <begin position="1"/>
        <end position="27"/>
    </location>
</feature>
<protein>
    <submittedName>
        <fullName evidence="2">Putative fimbrial protein</fullName>
    </submittedName>
</protein>
<dbReference type="Proteomes" id="UP000250991">
    <property type="component" value="Unassembled WGS sequence"/>
</dbReference>
<feature type="chain" id="PRO_5016163646" evidence="1">
    <location>
        <begin position="28"/>
        <end position="296"/>
    </location>
</feature>
<dbReference type="EMBL" id="UARW01000010">
    <property type="protein sequence ID" value="SQD06569.1"/>
    <property type="molecule type" value="Genomic_DNA"/>
</dbReference>
<dbReference type="InterPro" id="IPR008962">
    <property type="entry name" value="PapD-like_sf"/>
</dbReference>
<name>A0A2X3M5L4_ECOLX</name>
<dbReference type="Gene3D" id="2.60.40.10">
    <property type="entry name" value="Immunoglobulins"/>
    <property type="match status" value="1"/>
</dbReference>
<gene>
    <name evidence="2" type="primary">matC_2</name>
    <name evidence="2" type="ORF">NCTC8009_07164</name>
</gene>